<accession>A0A1X6MS19</accession>
<dbReference type="GeneID" id="36327769"/>
<evidence type="ECO:0000313" key="3">
    <source>
        <dbReference type="Proteomes" id="UP000194127"/>
    </source>
</evidence>
<evidence type="ECO:0000256" key="1">
    <source>
        <dbReference type="SAM" id="MobiDB-lite"/>
    </source>
</evidence>
<dbReference type="RefSeq" id="XP_024335971.1">
    <property type="nucleotide sequence ID" value="XM_024482820.1"/>
</dbReference>
<organism evidence="2 3">
    <name type="scientific">Postia placenta MAD-698-R-SB12</name>
    <dbReference type="NCBI Taxonomy" id="670580"/>
    <lineage>
        <taxon>Eukaryota</taxon>
        <taxon>Fungi</taxon>
        <taxon>Dikarya</taxon>
        <taxon>Basidiomycota</taxon>
        <taxon>Agaricomycotina</taxon>
        <taxon>Agaricomycetes</taxon>
        <taxon>Polyporales</taxon>
        <taxon>Adustoporiaceae</taxon>
        <taxon>Rhodonia</taxon>
    </lineage>
</organism>
<sequence length="255" mass="27559">GLLRPPVSIPPSVLLPGRSHPRHPPIAHPAHLLRALSRHAVLLRLPALLLGPPPHPLLLPLVRPAPAPAPTPSLPVWPRPVRGSAAVPGQPRLRLPHPAALLLRRRVLRRGRTRPQPPPQLRARAPRVLQPARPPYPPLDLGPGPRPPPLALRDAHPHAPPERPAPPACARSLLEQPQTRALLAPPRLLLGAQHGRPPPQPLRHAAREHASLRRLARPHRRLARSAGIPRLSVSCDACPDSAVLATSSRDGLPAR</sequence>
<keyword evidence="3" id="KW-1185">Reference proteome</keyword>
<feature type="region of interest" description="Disordered" evidence="1">
    <location>
        <begin position="1"/>
        <end position="22"/>
    </location>
</feature>
<feature type="non-terminal residue" evidence="2">
    <location>
        <position position="1"/>
    </location>
</feature>
<proteinExistence type="predicted"/>
<feature type="region of interest" description="Disordered" evidence="1">
    <location>
        <begin position="107"/>
        <end position="169"/>
    </location>
</feature>
<dbReference type="Proteomes" id="UP000194127">
    <property type="component" value="Unassembled WGS sequence"/>
</dbReference>
<protein>
    <submittedName>
        <fullName evidence="2">Uncharacterized protein</fullName>
    </submittedName>
</protein>
<evidence type="ECO:0000313" key="2">
    <source>
        <dbReference type="EMBL" id="OSX59177.1"/>
    </source>
</evidence>
<dbReference type="EMBL" id="KZ110602">
    <property type="protein sequence ID" value="OSX59177.1"/>
    <property type="molecule type" value="Genomic_DNA"/>
</dbReference>
<dbReference type="AlphaFoldDB" id="A0A1X6MS19"/>
<reference evidence="2 3" key="1">
    <citation type="submission" date="2017-04" db="EMBL/GenBank/DDBJ databases">
        <title>Genome Sequence of the Model Brown-Rot Fungus Postia placenta SB12.</title>
        <authorList>
            <consortium name="DOE Joint Genome Institute"/>
            <person name="Gaskell J."/>
            <person name="Kersten P."/>
            <person name="Larrondo L.F."/>
            <person name="Canessa P."/>
            <person name="Martinez D."/>
            <person name="Hibbett D."/>
            <person name="Schmoll M."/>
            <person name="Kubicek C.P."/>
            <person name="Martinez A.T."/>
            <person name="Yadav J."/>
            <person name="Master E."/>
            <person name="Magnuson J.K."/>
            <person name="James T."/>
            <person name="Yaver D."/>
            <person name="Berka R."/>
            <person name="Labutti K."/>
            <person name="Lipzen A."/>
            <person name="Aerts A."/>
            <person name="Barry K."/>
            <person name="Henrissat B."/>
            <person name="Blanchette R."/>
            <person name="Grigoriev I."/>
            <person name="Cullen D."/>
        </authorList>
    </citation>
    <scope>NUCLEOTIDE SEQUENCE [LARGE SCALE GENOMIC DNA]</scope>
    <source>
        <strain evidence="2 3">MAD-698-R-SB12</strain>
    </source>
</reference>
<gene>
    <name evidence="2" type="ORF">POSPLADRAFT_1075469</name>
</gene>
<feature type="compositionally biased region" description="Low complexity" evidence="1">
    <location>
        <begin position="1"/>
        <end position="18"/>
    </location>
</feature>
<feature type="compositionally biased region" description="Pro residues" evidence="1">
    <location>
        <begin position="132"/>
        <end position="150"/>
    </location>
</feature>
<name>A0A1X6MS19_9APHY</name>